<evidence type="ECO:0000256" key="3">
    <source>
        <dbReference type="PROSITE-ProRule" id="PRU00339"/>
    </source>
</evidence>
<dbReference type="InterPro" id="IPR011990">
    <property type="entry name" value="TPR-like_helical_dom_sf"/>
</dbReference>
<evidence type="ECO:0000256" key="1">
    <source>
        <dbReference type="ARBA" id="ARBA00022737"/>
    </source>
</evidence>
<organism evidence="4 5">
    <name type="scientific">Pseudodesulfovibrio cashew</name>
    <dbReference type="NCBI Taxonomy" id="2678688"/>
    <lineage>
        <taxon>Bacteria</taxon>
        <taxon>Pseudomonadati</taxon>
        <taxon>Thermodesulfobacteriota</taxon>
        <taxon>Desulfovibrionia</taxon>
        <taxon>Desulfovibrionales</taxon>
        <taxon>Desulfovibrionaceae</taxon>
    </lineage>
</organism>
<dbReference type="InterPro" id="IPR019734">
    <property type="entry name" value="TPR_rpt"/>
</dbReference>
<dbReference type="PANTHER" id="PTHR45586:SF1">
    <property type="entry name" value="LIPOPOLYSACCHARIDE ASSEMBLY PROTEIN B"/>
    <property type="match status" value="1"/>
</dbReference>
<reference evidence="4 5" key="1">
    <citation type="submission" date="2019-11" db="EMBL/GenBank/DDBJ databases">
        <authorList>
            <person name="Zheng R.K."/>
            <person name="Sun C.M."/>
        </authorList>
    </citation>
    <scope>NUCLEOTIDE SEQUENCE [LARGE SCALE GENOMIC DNA]</scope>
    <source>
        <strain evidence="4 5">SRB007</strain>
    </source>
</reference>
<dbReference type="SMART" id="SM00028">
    <property type="entry name" value="TPR"/>
    <property type="match status" value="4"/>
</dbReference>
<keyword evidence="5" id="KW-1185">Reference proteome</keyword>
<evidence type="ECO:0000313" key="5">
    <source>
        <dbReference type="Proteomes" id="UP000428328"/>
    </source>
</evidence>
<proteinExistence type="predicted"/>
<name>A0A6I6JKN0_9BACT</name>
<dbReference type="InterPro" id="IPR051012">
    <property type="entry name" value="CellSynth/LPSAsmb/PSIAsmb"/>
</dbReference>
<dbReference type="KEGG" id="psel:GM415_16950"/>
<dbReference type="Proteomes" id="UP000428328">
    <property type="component" value="Chromosome"/>
</dbReference>
<dbReference type="EMBL" id="CP046400">
    <property type="protein sequence ID" value="QGY41739.1"/>
    <property type="molecule type" value="Genomic_DNA"/>
</dbReference>
<keyword evidence="2 3" id="KW-0802">TPR repeat</keyword>
<sequence length="444" mass="48252">MTHTLPSSRLCHGPLLLLLVTMFCCLVLPTNANAGKRNTGEERLSPRQYAAIVDARNFLDKGEPDKAIKTLQPQAKTKRPPRIILSHLGWALIETGDKPGALDVYAVAVKLYPDDPEVRRNLGVLLLELGRYSQAADALEKAYTLQPEDKRDPALLLQAAYALTETKNFKRALGLAERALKAATEPPLPWFNLAVHCCLRLHRQDKALHFARNGTRLHPREEAAWTLYARLLARTGDPLGGAAALETALALRAGDGRERTAALSKETATLYALGHAHAEAARHLDDAPDPGSQLSAADLYRRNGRNREALAALNRFEAASRKDTTDDRAAHLRAAVLGGRILLDMNRTEDGISRLLKAADKAAPNASKTEQRLRGTALLMAGEARWMERKWRDAAAIFTKLATVPGFGSTGTSLAAGMRALLREAAMAHDAPATQPAIPSPSES</sequence>
<dbReference type="Gene3D" id="1.25.40.10">
    <property type="entry name" value="Tetratricopeptide repeat domain"/>
    <property type="match status" value="2"/>
</dbReference>
<dbReference type="PANTHER" id="PTHR45586">
    <property type="entry name" value="TPR REPEAT-CONTAINING PROTEIN PA4667"/>
    <property type="match status" value="1"/>
</dbReference>
<dbReference type="Pfam" id="PF13432">
    <property type="entry name" value="TPR_16"/>
    <property type="match status" value="1"/>
</dbReference>
<evidence type="ECO:0000256" key="2">
    <source>
        <dbReference type="ARBA" id="ARBA00022803"/>
    </source>
</evidence>
<gene>
    <name evidence="4" type="ORF">GM415_16950</name>
</gene>
<keyword evidence="1" id="KW-0677">Repeat</keyword>
<feature type="repeat" description="TPR" evidence="3">
    <location>
        <begin position="116"/>
        <end position="149"/>
    </location>
</feature>
<dbReference type="AlphaFoldDB" id="A0A6I6JKN0"/>
<evidence type="ECO:0000313" key="4">
    <source>
        <dbReference type="EMBL" id="QGY41739.1"/>
    </source>
</evidence>
<dbReference type="PROSITE" id="PS50293">
    <property type="entry name" value="TPR_REGION"/>
    <property type="match status" value="1"/>
</dbReference>
<accession>A0A6I6JKN0</accession>
<dbReference type="RefSeq" id="WP_158950278.1">
    <property type="nucleotide sequence ID" value="NZ_CP046400.1"/>
</dbReference>
<dbReference type="PROSITE" id="PS50005">
    <property type="entry name" value="TPR"/>
    <property type="match status" value="1"/>
</dbReference>
<dbReference type="SUPFAM" id="SSF48452">
    <property type="entry name" value="TPR-like"/>
    <property type="match status" value="1"/>
</dbReference>
<protein>
    <submittedName>
        <fullName evidence="4">Tetratricopeptide repeat protein</fullName>
    </submittedName>
</protein>